<gene>
    <name evidence="3" type="primary">lon-1</name>
    <name evidence="3" type="ORF">GlitD10_0285</name>
</gene>
<dbReference type="GO" id="GO:0005524">
    <property type="term" value="F:ATP binding"/>
    <property type="evidence" value="ECO:0007669"/>
    <property type="project" value="InterPro"/>
</dbReference>
<dbReference type="RefSeq" id="WP_071453305.1">
    <property type="nucleotide sequence ID" value="NZ_CP017675.1"/>
</dbReference>
<dbReference type="SUPFAM" id="SSF54211">
    <property type="entry name" value="Ribosomal protein S5 domain 2-like"/>
    <property type="match status" value="1"/>
</dbReference>
<dbReference type="KEGG" id="glt:GlitD10_0285"/>
<dbReference type="STRING" id="1188229.GlitD10_0285"/>
<keyword evidence="3" id="KW-0645">Protease</keyword>
<accession>A0A1J0A9H3</accession>
<dbReference type="EMBL" id="CP017675">
    <property type="protein sequence ID" value="APB32588.1"/>
    <property type="molecule type" value="Genomic_DNA"/>
</dbReference>
<feature type="domain" description="Lon proteolytic" evidence="1">
    <location>
        <begin position="512"/>
        <end position="657"/>
    </location>
</feature>
<dbReference type="NCBIfam" id="TIGR02653">
    <property type="entry name" value="Lon_rel_chp"/>
    <property type="match status" value="1"/>
</dbReference>
<dbReference type="InterPro" id="IPR014721">
    <property type="entry name" value="Ribsml_uS5_D2-typ_fold_subgr"/>
</dbReference>
<dbReference type="GO" id="GO:0004176">
    <property type="term" value="F:ATP-dependent peptidase activity"/>
    <property type="evidence" value="ECO:0007669"/>
    <property type="project" value="InterPro"/>
</dbReference>
<dbReference type="NCBIfam" id="TIGR02688">
    <property type="entry name" value="BREX system Lon protease-like protein BrxL"/>
    <property type="match status" value="1"/>
</dbReference>
<dbReference type="Gene3D" id="3.30.230.10">
    <property type="match status" value="1"/>
</dbReference>
<dbReference type="PRINTS" id="PR00830">
    <property type="entry name" value="ENDOLAPTASE"/>
</dbReference>
<dbReference type="InterPro" id="IPR013473">
    <property type="entry name" value="BrxL"/>
</dbReference>
<dbReference type="InterPro" id="IPR027065">
    <property type="entry name" value="Lon_Prtase"/>
</dbReference>
<evidence type="ECO:0000313" key="3">
    <source>
        <dbReference type="EMBL" id="APB32588.1"/>
    </source>
</evidence>
<organism evidence="3 4">
    <name type="scientific">Gloeomargarita lithophora Alchichica-D10</name>
    <dbReference type="NCBI Taxonomy" id="1188229"/>
    <lineage>
        <taxon>Bacteria</taxon>
        <taxon>Bacillati</taxon>
        <taxon>Cyanobacteriota</taxon>
        <taxon>Cyanophyceae</taxon>
        <taxon>Gloeomargaritales</taxon>
        <taxon>Gloeomargaritaceae</taxon>
        <taxon>Gloeomargarita</taxon>
    </lineage>
</organism>
<protein>
    <submittedName>
        <fullName evidence="3">ATP-dependent Lon-type protease</fullName>
        <ecNumber evidence="3">3.4.21.53</ecNumber>
    </submittedName>
</protein>
<dbReference type="GO" id="GO:0030163">
    <property type="term" value="P:protein catabolic process"/>
    <property type="evidence" value="ECO:0007669"/>
    <property type="project" value="InterPro"/>
</dbReference>
<dbReference type="GO" id="GO:0006508">
    <property type="term" value="P:proteolysis"/>
    <property type="evidence" value="ECO:0007669"/>
    <property type="project" value="UniProtKB-KW"/>
</dbReference>
<evidence type="ECO:0000259" key="2">
    <source>
        <dbReference type="Pfam" id="PF20442"/>
    </source>
</evidence>
<sequence>MGDLDQKLCQVFAGKVVRKDLVKKTKVGINIPVFVLEYLLGKYCATDDPVAIEAGIKVVKNTITNNFVRPEEANKAQSLVKDEGKYTFIDKVQVRYLAEDDKHWAELKNFGNKFIHFPEHILRKYDRLLTGGIWAQVEIRHQYDEEQKGKRSPFWIDDVKPIQVATFNFEQYCACRQQFTLEEWIDILLRTIGLEPANFSMRVKLLLLIRLIPLCEQNFNLIELGPRGTGKSYAYQELTPYSILLTGPTTVANLFYNMATNKIGLVGIWDAVAFDEVADLQKMPKEVVTTLKTYCESGTFARGKDSISGRASIAMFGNTNQPVEVMVRSSHLFMPLPEVIRDDMAFLDRIHYYIPGWEIPKMRMEFFTDRYGLVIDYLAEAFKELRQHSFTELIDEYFTFGTHLNARDAKAVRKSLSGLIKLLYPHGQITKEEIQCLLEVCLEGRRRVKEQLKKMASFEYHQTSFSFIDQETREERFVGVPEQGGRDAIALDPLPPGSVYTVAMDDQGKVGLYRIEVGSSAGTGQLKMAGGVETIMKESFQRAFNYLKGQKVKLGIAEQLDSLDFYVEAIDLLNNHVRCEAGIALIVAVTSAIKKHSALSGLIILGDLSITGNIKGVSSLSESLQMAMENGAKRALIPLENKRLFLEVSGEIVERVDPIFYADPITATIKGLGING</sequence>
<dbReference type="OrthoDB" id="5297084at2"/>
<dbReference type="AlphaFoldDB" id="A0A1J0A9H3"/>
<feature type="domain" description="BREX system Lon protease-like BrxL N-terminal" evidence="2">
    <location>
        <begin position="10"/>
        <end position="140"/>
    </location>
</feature>
<keyword evidence="4" id="KW-1185">Reference proteome</keyword>
<dbReference type="InterPro" id="IPR014061">
    <property type="entry name" value="BrxL-like"/>
</dbReference>
<dbReference type="Pfam" id="PF05362">
    <property type="entry name" value="Lon_C"/>
    <property type="match status" value="1"/>
</dbReference>
<reference evidence="3 4" key="1">
    <citation type="submission" date="2016-10" db="EMBL/GenBank/DDBJ databases">
        <title>Description of Gloeomargarita lithophora gen. nov., sp. nov., a thylakoid-bearing basal-branching cyanobacterium with intracellular carbonates, and proposal for Gloeomargaritales ord. nov.</title>
        <authorList>
            <person name="Moreira D."/>
            <person name="Tavera R."/>
            <person name="Benzerara K."/>
            <person name="Skouri-Panet F."/>
            <person name="Couradeau E."/>
            <person name="Gerard E."/>
            <person name="Loussert C."/>
            <person name="Novelo E."/>
            <person name="Zivanovic Y."/>
            <person name="Lopez-Garcia P."/>
        </authorList>
    </citation>
    <scope>NUCLEOTIDE SEQUENCE [LARGE SCALE GENOMIC DNA]</scope>
    <source>
        <strain evidence="3 4">D10</strain>
    </source>
</reference>
<evidence type="ECO:0000259" key="1">
    <source>
        <dbReference type="Pfam" id="PF05362"/>
    </source>
</evidence>
<dbReference type="InterPro" id="IPR020568">
    <property type="entry name" value="Ribosomal_Su5_D2-typ_SF"/>
</dbReference>
<dbReference type="InterPro" id="IPR046838">
    <property type="entry name" value="BrxL_N"/>
</dbReference>
<dbReference type="InterPro" id="IPR008269">
    <property type="entry name" value="Lon_proteolytic"/>
</dbReference>
<evidence type="ECO:0000313" key="4">
    <source>
        <dbReference type="Proteomes" id="UP000180235"/>
    </source>
</evidence>
<dbReference type="Proteomes" id="UP000180235">
    <property type="component" value="Chromosome"/>
</dbReference>
<dbReference type="PANTHER" id="PTHR10046">
    <property type="entry name" value="ATP DEPENDENT LON PROTEASE FAMILY MEMBER"/>
    <property type="match status" value="1"/>
</dbReference>
<dbReference type="Pfam" id="PF13337">
    <property type="entry name" value="BrxL_ATPase"/>
    <property type="match status" value="1"/>
</dbReference>
<keyword evidence="3" id="KW-0378">Hydrolase</keyword>
<dbReference type="Pfam" id="PF20442">
    <property type="entry name" value="BrxL_N"/>
    <property type="match status" value="1"/>
</dbReference>
<dbReference type="EC" id="3.4.21.53" evidence="3"/>
<proteinExistence type="predicted"/>
<name>A0A1J0A9H3_9CYAN</name>
<dbReference type="GO" id="GO:0004252">
    <property type="term" value="F:serine-type endopeptidase activity"/>
    <property type="evidence" value="ECO:0007669"/>
    <property type="project" value="UniProtKB-EC"/>
</dbReference>